<keyword evidence="1" id="KW-1133">Transmembrane helix</keyword>
<feature type="transmembrane region" description="Helical" evidence="1">
    <location>
        <begin position="309"/>
        <end position="333"/>
    </location>
</feature>
<dbReference type="EMBL" id="JABASA010000013">
    <property type="protein sequence ID" value="NMD49448.1"/>
    <property type="molecule type" value="Genomic_DNA"/>
</dbReference>
<proteinExistence type="predicted"/>
<evidence type="ECO:0000313" key="2">
    <source>
        <dbReference type="EMBL" id="NMD49448.1"/>
    </source>
</evidence>
<feature type="transmembrane region" description="Helical" evidence="1">
    <location>
        <begin position="412"/>
        <end position="439"/>
    </location>
</feature>
<comment type="caution">
    <text evidence="2">The sequence shown here is derived from an EMBL/GenBank/DDBJ whole genome shotgun (WGS) entry which is preliminary data.</text>
</comment>
<sequence>MTKANVTRQASELPYIKAGPFKIRFPFIHYKLEKVEFIQGLIVGATALSAIPYITDYLELPYELAYSMVILETSLYILHGTLGDPVVPGWITATLPLTLIYLTKYDVGPDRIRAMIALQLLVAALFIFMSITKLATRFVNLVPSGMKAGILLATPISVLQTQLGDKGGFKQYPVSLIAGFGLLIILSYSAWYKKLRAKNRFLDFIASYGNLFPYLFAMLVGVLISELPMPTFELGTILKVPDFQRILSQVSVFAVGFPKIHYFADALPLALVSYVIAFGDFVTTESLVEDARESRNDEYIDFDSNRSNLIIGIRNTILGLVAPFPPLAGPLWAGMTVSISQRYKEGKAAMDSLIGGMASFRLATFLCVLLIPITSFMRPIYSVGGAITLLFQAIVCAKIGMEYCEDETDKMIAGFMAAVLAFAGSGIGLLTGVILTLVLKDVFAKAKYDESIRS</sequence>
<gene>
    <name evidence="2" type="ORF">HHO37_07195</name>
</gene>
<feature type="transmembrane region" description="Helical" evidence="1">
    <location>
        <begin position="172"/>
        <end position="192"/>
    </location>
</feature>
<keyword evidence="1" id="KW-0472">Membrane</keyword>
<organism evidence="2 3">
    <name type="scientific">Streptococcus ratti</name>
    <dbReference type="NCBI Taxonomy" id="1341"/>
    <lineage>
        <taxon>Bacteria</taxon>
        <taxon>Bacillati</taxon>
        <taxon>Bacillota</taxon>
        <taxon>Bacilli</taxon>
        <taxon>Lactobacillales</taxon>
        <taxon>Streptococcaceae</taxon>
        <taxon>Streptococcus</taxon>
    </lineage>
</organism>
<dbReference type="AlphaFoldDB" id="A0A7X9QGG3"/>
<feature type="transmembrane region" description="Helical" evidence="1">
    <location>
        <begin position="75"/>
        <end position="102"/>
    </location>
</feature>
<accession>A0A7X9QGG3</accession>
<evidence type="ECO:0000256" key="1">
    <source>
        <dbReference type="SAM" id="Phobius"/>
    </source>
</evidence>
<feature type="transmembrane region" description="Helical" evidence="1">
    <location>
        <begin position="353"/>
        <end position="373"/>
    </location>
</feature>
<feature type="transmembrane region" description="Helical" evidence="1">
    <location>
        <begin position="266"/>
        <end position="288"/>
    </location>
</feature>
<name>A0A7X9QGG3_STRRT</name>
<feature type="transmembrane region" description="Helical" evidence="1">
    <location>
        <begin position="204"/>
        <end position="224"/>
    </location>
</feature>
<keyword evidence="1" id="KW-0812">Transmembrane</keyword>
<dbReference type="RefSeq" id="WP_193523703.1">
    <property type="nucleotide sequence ID" value="NZ_JABASA010000013.1"/>
</dbReference>
<feature type="transmembrane region" description="Helical" evidence="1">
    <location>
        <begin position="114"/>
        <end position="136"/>
    </location>
</feature>
<reference evidence="2 3" key="1">
    <citation type="submission" date="2020-04" db="EMBL/GenBank/DDBJ databases">
        <title>MicrobeNet Type strains.</title>
        <authorList>
            <person name="Nicholson A.C."/>
        </authorList>
    </citation>
    <scope>NUCLEOTIDE SEQUENCE [LARGE SCALE GENOMIC DNA]</scope>
    <source>
        <strain evidence="2 3">DSM 22768</strain>
    </source>
</reference>
<protein>
    <submittedName>
        <fullName evidence="2">Uncharacterized protein</fullName>
    </submittedName>
</protein>
<evidence type="ECO:0000313" key="3">
    <source>
        <dbReference type="Proteomes" id="UP000532121"/>
    </source>
</evidence>
<dbReference type="Proteomes" id="UP000532121">
    <property type="component" value="Unassembled WGS sequence"/>
</dbReference>
<feature type="transmembrane region" description="Helical" evidence="1">
    <location>
        <begin position="380"/>
        <end position="400"/>
    </location>
</feature>